<evidence type="ECO:0000313" key="1">
    <source>
        <dbReference type="EMBL" id="BCJ86284.1"/>
    </source>
</evidence>
<dbReference type="EMBL" id="AP023366">
    <property type="protein sequence ID" value="BCJ86284.1"/>
    <property type="molecule type" value="Genomic_DNA"/>
</dbReference>
<reference evidence="1 2" key="1">
    <citation type="submission" date="2020-08" db="EMBL/GenBank/DDBJ databases">
        <title>Complete Genome Sequence of Effusibacillus dendaii Strain skT53, Isolated from Farmland soil.</title>
        <authorList>
            <person name="Konishi T."/>
            <person name="Kawasaki H."/>
        </authorList>
    </citation>
    <scope>NUCLEOTIDE SEQUENCE [LARGE SCALE GENOMIC DNA]</scope>
    <source>
        <strain evidence="2">skT53</strain>
    </source>
</reference>
<proteinExistence type="predicted"/>
<dbReference type="Proteomes" id="UP000593802">
    <property type="component" value="Chromosome"/>
</dbReference>
<gene>
    <name evidence="1" type="ORF">skT53_12690</name>
</gene>
<sequence length="97" mass="11224">MQKADRFLNGTDEQNQLLDSYIKTKGIQYVLDAIREKETRRFIVDEDEIADKTANRIIQVLLKELPNRLQVSAPVNTVNTKTMPKNRPDVERLKGLL</sequence>
<dbReference type="KEGG" id="eff:skT53_12690"/>
<protein>
    <submittedName>
        <fullName evidence="1">Uncharacterized protein</fullName>
    </submittedName>
</protein>
<evidence type="ECO:0000313" key="2">
    <source>
        <dbReference type="Proteomes" id="UP000593802"/>
    </source>
</evidence>
<dbReference type="AlphaFoldDB" id="A0A7I8D843"/>
<name>A0A7I8D843_9BACL</name>
<organism evidence="1 2">
    <name type="scientific">Effusibacillus dendaii</name>
    <dbReference type="NCBI Taxonomy" id="2743772"/>
    <lineage>
        <taxon>Bacteria</taxon>
        <taxon>Bacillati</taxon>
        <taxon>Bacillota</taxon>
        <taxon>Bacilli</taxon>
        <taxon>Bacillales</taxon>
        <taxon>Alicyclobacillaceae</taxon>
        <taxon>Effusibacillus</taxon>
    </lineage>
</organism>
<keyword evidence="2" id="KW-1185">Reference proteome</keyword>
<accession>A0A7I8D843</accession>